<keyword evidence="3 5" id="KW-0378">Hydrolase</keyword>
<evidence type="ECO:0000256" key="4">
    <source>
        <dbReference type="ARBA" id="ARBA00022825"/>
    </source>
</evidence>
<dbReference type="InterPro" id="IPR015500">
    <property type="entry name" value="Peptidase_S8_subtilisin-rel"/>
</dbReference>
<keyword evidence="2 5" id="KW-0645">Protease</keyword>
<feature type="active site" description="Charge relay system" evidence="5">
    <location>
        <position position="179"/>
    </location>
</feature>
<dbReference type="EMBL" id="JBIGHV010000002">
    <property type="protein sequence ID" value="MFG6429545.1"/>
    <property type="molecule type" value="Genomic_DNA"/>
</dbReference>
<name>A0ABW7EZ24_9BURK</name>
<feature type="signal peptide" evidence="6">
    <location>
        <begin position="1"/>
        <end position="19"/>
    </location>
</feature>
<evidence type="ECO:0000259" key="7">
    <source>
        <dbReference type="Pfam" id="PF00082"/>
    </source>
</evidence>
<accession>A0ABW7EZ24</accession>
<feature type="domain" description="Peptidase S8/S53" evidence="7">
    <location>
        <begin position="170"/>
        <end position="390"/>
    </location>
</feature>
<feature type="active site" description="Charge relay system" evidence="5">
    <location>
        <position position="360"/>
    </location>
</feature>
<dbReference type="Proteomes" id="UP001606210">
    <property type="component" value="Unassembled WGS sequence"/>
</dbReference>
<dbReference type="SUPFAM" id="SSF52743">
    <property type="entry name" value="Subtilisin-like"/>
    <property type="match status" value="1"/>
</dbReference>
<evidence type="ECO:0000256" key="3">
    <source>
        <dbReference type="ARBA" id="ARBA00022801"/>
    </source>
</evidence>
<proteinExistence type="inferred from homology"/>
<feature type="chain" id="PRO_5045420158" evidence="6">
    <location>
        <begin position="20"/>
        <end position="421"/>
    </location>
</feature>
<dbReference type="PROSITE" id="PS51257">
    <property type="entry name" value="PROKAR_LIPOPROTEIN"/>
    <property type="match status" value="1"/>
</dbReference>
<sequence>MRWALLVALLLALAGCASAPTAPAGADADMQARSDRFVVVAVANPLQRLPSRAGTSLSSYGGTPRYTQGEQAARVLADVARRHQLREAAAWPIPVLGVHCVVFEIAPDASRDAVLAALAQDAQVQLAQPLHDFEPLATDAPGVRYDDPYLPLQQGFLALGVPQAHRLSTGRGVHIAVIDTGAQTDHPDLNGRAIALHNLVDERPAAALAERHGTEVLGLIAATGNNGQGIVGIAPDARLSLYRACWYGAANGRARCNSFTLAKALVAVLASDARVINLSLGGPDDPLLTQLLQQLLRQGRSVVAALPADGLRRGFPAGVPGVISVAATGQADGAAPLQAPGRDVLTLQPGGRYDFASGSSMAAAQVSGVVALMLSAQPALDGPAIAHLLTGAEGRPWTAQQLLALGKAAPAGRQTAAHNFR</sequence>
<comment type="caution">
    <text evidence="8">The sequence shown here is derived from an EMBL/GenBank/DDBJ whole genome shotgun (WGS) entry which is preliminary data.</text>
</comment>
<evidence type="ECO:0000256" key="6">
    <source>
        <dbReference type="SAM" id="SignalP"/>
    </source>
</evidence>
<dbReference type="RefSeq" id="WP_394477078.1">
    <property type="nucleotide sequence ID" value="NZ_JBIGHV010000002.1"/>
</dbReference>
<dbReference type="PANTHER" id="PTHR43806:SF11">
    <property type="entry name" value="CEREVISIN-RELATED"/>
    <property type="match status" value="1"/>
</dbReference>
<evidence type="ECO:0000313" key="8">
    <source>
        <dbReference type="EMBL" id="MFG6429545.1"/>
    </source>
</evidence>
<dbReference type="PRINTS" id="PR00723">
    <property type="entry name" value="SUBTILISIN"/>
</dbReference>
<dbReference type="PROSITE" id="PS51892">
    <property type="entry name" value="SUBTILASE"/>
    <property type="match status" value="1"/>
</dbReference>
<dbReference type="PANTHER" id="PTHR43806">
    <property type="entry name" value="PEPTIDASE S8"/>
    <property type="match status" value="1"/>
</dbReference>
<keyword evidence="6" id="KW-0732">Signal</keyword>
<protein>
    <submittedName>
        <fullName evidence="8">S8 family serine peptidase</fullName>
    </submittedName>
</protein>
<evidence type="ECO:0000313" key="9">
    <source>
        <dbReference type="Proteomes" id="UP001606210"/>
    </source>
</evidence>
<dbReference type="InterPro" id="IPR050131">
    <property type="entry name" value="Peptidase_S8_subtilisin-like"/>
</dbReference>
<gene>
    <name evidence="8" type="ORF">ACG00Y_06465</name>
</gene>
<keyword evidence="4 5" id="KW-0720">Serine protease</keyword>
<feature type="active site" description="Charge relay system" evidence="5">
    <location>
        <position position="212"/>
    </location>
</feature>
<evidence type="ECO:0000256" key="1">
    <source>
        <dbReference type="ARBA" id="ARBA00011073"/>
    </source>
</evidence>
<dbReference type="InterPro" id="IPR036852">
    <property type="entry name" value="Peptidase_S8/S53_dom_sf"/>
</dbReference>
<evidence type="ECO:0000256" key="5">
    <source>
        <dbReference type="PROSITE-ProRule" id="PRU01240"/>
    </source>
</evidence>
<organism evidence="8 9">
    <name type="scientific">Pelomonas parva</name>
    <dbReference type="NCBI Taxonomy" id="3299032"/>
    <lineage>
        <taxon>Bacteria</taxon>
        <taxon>Pseudomonadati</taxon>
        <taxon>Pseudomonadota</taxon>
        <taxon>Betaproteobacteria</taxon>
        <taxon>Burkholderiales</taxon>
        <taxon>Sphaerotilaceae</taxon>
        <taxon>Roseateles</taxon>
    </lineage>
</organism>
<keyword evidence="9" id="KW-1185">Reference proteome</keyword>
<dbReference type="Gene3D" id="3.40.50.200">
    <property type="entry name" value="Peptidase S8/S53 domain"/>
    <property type="match status" value="1"/>
</dbReference>
<reference evidence="8 9" key="1">
    <citation type="submission" date="2024-08" db="EMBL/GenBank/DDBJ databases">
        <authorList>
            <person name="Lu H."/>
        </authorList>
    </citation>
    <scope>NUCLEOTIDE SEQUENCE [LARGE SCALE GENOMIC DNA]</scope>
    <source>
        <strain evidence="8 9">LYH14W</strain>
    </source>
</reference>
<dbReference type="InterPro" id="IPR000209">
    <property type="entry name" value="Peptidase_S8/S53_dom"/>
</dbReference>
<dbReference type="Pfam" id="PF00082">
    <property type="entry name" value="Peptidase_S8"/>
    <property type="match status" value="1"/>
</dbReference>
<comment type="similarity">
    <text evidence="1 5">Belongs to the peptidase S8 family.</text>
</comment>
<evidence type="ECO:0000256" key="2">
    <source>
        <dbReference type="ARBA" id="ARBA00022670"/>
    </source>
</evidence>